<comment type="cofactor">
    <cofactor evidence="1">
        <name>Fe(2+)</name>
        <dbReference type="ChEBI" id="CHEBI:29033"/>
    </cofactor>
</comment>
<dbReference type="EMBL" id="JAGSMN010000506">
    <property type="protein sequence ID" value="MBR7675647.1"/>
    <property type="molecule type" value="Genomic_DNA"/>
</dbReference>
<comment type="caution">
    <text evidence="6">The sequence shown here is derived from an EMBL/GenBank/DDBJ whole genome shotgun (WGS) entry which is preliminary data.</text>
</comment>
<reference evidence="6" key="1">
    <citation type="submission" date="2021-04" db="EMBL/GenBank/DDBJ databases">
        <title>Sequencing of actinobacteria type strains.</title>
        <authorList>
            <person name="Nguyen G.-S."/>
            <person name="Wentzel A."/>
        </authorList>
    </citation>
    <scope>NUCLEOTIDE SEQUENCE</scope>
    <source>
        <strain evidence="6">DSM 42095</strain>
    </source>
</reference>
<dbReference type="InterPro" id="IPR042098">
    <property type="entry name" value="TauD-like_sf"/>
</dbReference>
<evidence type="ECO:0000256" key="2">
    <source>
        <dbReference type="ARBA" id="ARBA00023002"/>
    </source>
</evidence>
<keyword evidence="3" id="KW-0408">Iron</keyword>
<gene>
    <name evidence="6" type="ORF">KDA82_22030</name>
</gene>
<sequence>MLSSLTYPGYSETAFRRLLDTHGYVYLNEIPDGFDHTDFCRRYGELMPQYDGKLHYLIRAEEEFQHLNHSLTTNPLQPHTDGYEFTGAPPRHLALWCLFPPSDGGGRTTLCDLYPFLDTLDEEDRRTLAERRYRFLSGIEDTSVERSALHPVLDEGDAARPTVRFSPDFVEGDAFLTDVTGRLLDYFQRHHVEIAYETNALLFWDNLRMVHGRTGYEDRRRQLRRVWLR</sequence>
<evidence type="ECO:0000313" key="7">
    <source>
        <dbReference type="Proteomes" id="UP000675554"/>
    </source>
</evidence>
<dbReference type="Gene3D" id="3.60.130.10">
    <property type="entry name" value="Clavaminate synthase-like"/>
    <property type="match status" value="1"/>
</dbReference>
<dbReference type="PANTHER" id="PTHR10696">
    <property type="entry name" value="GAMMA-BUTYROBETAINE HYDROXYLASE-RELATED"/>
    <property type="match status" value="1"/>
</dbReference>
<evidence type="ECO:0000259" key="5">
    <source>
        <dbReference type="Pfam" id="PF02668"/>
    </source>
</evidence>
<keyword evidence="4" id="KW-0045">Antibiotic biosynthesis</keyword>
<name>A0A8T4J0J6_9ACTN</name>
<dbReference type="Proteomes" id="UP000675554">
    <property type="component" value="Unassembled WGS sequence"/>
</dbReference>
<feature type="domain" description="TauD/TfdA-like" evidence="5">
    <location>
        <begin position="13"/>
        <end position="227"/>
    </location>
</feature>
<keyword evidence="6" id="KW-0223">Dioxygenase</keyword>
<evidence type="ECO:0000256" key="1">
    <source>
        <dbReference type="ARBA" id="ARBA00001954"/>
    </source>
</evidence>
<keyword evidence="2" id="KW-0560">Oxidoreductase</keyword>
<evidence type="ECO:0000256" key="3">
    <source>
        <dbReference type="ARBA" id="ARBA00023004"/>
    </source>
</evidence>
<dbReference type="InterPro" id="IPR003819">
    <property type="entry name" value="TauD/TfdA-like"/>
</dbReference>
<accession>A0A8T4J0J6</accession>
<dbReference type="InterPro" id="IPR050411">
    <property type="entry name" value="AlphaKG_dependent_hydroxylases"/>
</dbReference>
<proteinExistence type="predicted"/>
<keyword evidence="7" id="KW-1185">Reference proteome</keyword>
<dbReference type="AlphaFoldDB" id="A0A8T4J0J6"/>
<dbReference type="GO" id="GO:0051213">
    <property type="term" value="F:dioxygenase activity"/>
    <property type="evidence" value="ECO:0007669"/>
    <property type="project" value="UniProtKB-KW"/>
</dbReference>
<evidence type="ECO:0000313" key="6">
    <source>
        <dbReference type="EMBL" id="MBR7675647.1"/>
    </source>
</evidence>
<dbReference type="Pfam" id="PF02668">
    <property type="entry name" value="TauD"/>
    <property type="match status" value="1"/>
</dbReference>
<dbReference type="PANTHER" id="PTHR10696:SF56">
    <property type="entry name" value="TAUD_TFDA-LIKE DOMAIN-CONTAINING PROTEIN"/>
    <property type="match status" value="1"/>
</dbReference>
<protein>
    <submittedName>
        <fullName evidence="6">TauD/TfdA family dioxygenase</fullName>
    </submittedName>
</protein>
<evidence type="ECO:0000256" key="4">
    <source>
        <dbReference type="ARBA" id="ARBA00023194"/>
    </source>
</evidence>
<dbReference type="GO" id="GO:0017000">
    <property type="term" value="P:antibiotic biosynthetic process"/>
    <property type="evidence" value="ECO:0007669"/>
    <property type="project" value="UniProtKB-KW"/>
</dbReference>
<dbReference type="SUPFAM" id="SSF51197">
    <property type="entry name" value="Clavaminate synthase-like"/>
    <property type="match status" value="1"/>
</dbReference>
<organism evidence="6 7">
    <name type="scientific">Streptomyces daliensis</name>
    <dbReference type="NCBI Taxonomy" id="299421"/>
    <lineage>
        <taxon>Bacteria</taxon>
        <taxon>Bacillati</taxon>
        <taxon>Actinomycetota</taxon>
        <taxon>Actinomycetes</taxon>
        <taxon>Kitasatosporales</taxon>
        <taxon>Streptomycetaceae</taxon>
        <taxon>Streptomyces</taxon>
    </lineage>
</organism>